<dbReference type="EMBL" id="ASPP01024700">
    <property type="protein sequence ID" value="ETO08792.1"/>
    <property type="molecule type" value="Genomic_DNA"/>
</dbReference>
<dbReference type="SUPFAM" id="SSF50978">
    <property type="entry name" value="WD40 repeat-like"/>
    <property type="match status" value="1"/>
</dbReference>
<dbReference type="InterPro" id="IPR015943">
    <property type="entry name" value="WD40/YVTN_repeat-like_dom_sf"/>
</dbReference>
<proteinExistence type="predicted"/>
<feature type="transmembrane region" description="Helical" evidence="1">
    <location>
        <begin position="58"/>
        <end position="77"/>
    </location>
</feature>
<keyword evidence="1" id="KW-0812">Transmembrane</keyword>
<gene>
    <name evidence="2" type="ORF">RFI_28595</name>
</gene>
<keyword evidence="3" id="KW-1185">Reference proteome</keyword>
<protein>
    <submittedName>
        <fullName evidence="2">Uncharacterized protein</fullName>
    </submittedName>
</protein>
<comment type="caution">
    <text evidence="2">The sequence shown here is derived from an EMBL/GenBank/DDBJ whole genome shotgun (WGS) entry which is preliminary data.</text>
</comment>
<dbReference type="AlphaFoldDB" id="X6M5P6"/>
<dbReference type="InterPro" id="IPR036322">
    <property type="entry name" value="WD40_repeat_dom_sf"/>
</dbReference>
<reference evidence="2 3" key="1">
    <citation type="journal article" date="2013" name="Curr. Biol.">
        <title>The Genome of the Foraminiferan Reticulomyxa filosa.</title>
        <authorList>
            <person name="Glockner G."/>
            <person name="Hulsmann N."/>
            <person name="Schleicher M."/>
            <person name="Noegel A.A."/>
            <person name="Eichinger L."/>
            <person name="Gallinger C."/>
            <person name="Pawlowski J."/>
            <person name="Sierra R."/>
            <person name="Euteneuer U."/>
            <person name="Pillet L."/>
            <person name="Moustafa A."/>
            <person name="Platzer M."/>
            <person name="Groth M."/>
            <person name="Szafranski K."/>
            <person name="Schliwa M."/>
        </authorList>
    </citation>
    <scope>NUCLEOTIDE SEQUENCE [LARGE SCALE GENOMIC DNA]</scope>
</reference>
<accession>X6M5P6</accession>
<keyword evidence="1" id="KW-0472">Membrane</keyword>
<name>X6M5P6_RETFI</name>
<evidence type="ECO:0000256" key="1">
    <source>
        <dbReference type="SAM" id="Phobius"/>
    </source>
</evidence>
<sequence length="169" mass="20066">MMTNKKKSVFFFKDMISEYETYYYYYFFFAIVPFENFVKWGLVQTIQSKCSFISNDLIIFVIVSFVSFLSDAVIRIWDIEITKQLNVFKGHDSYVNSIKYGSNELLNTILSASDDYSVQEIYVTEENEEMICHKFTSLKMEKINREKQMIVMVLIYIMVQLVVFGDEHI</sequence>
<dbReference type="Gene3D" id="2.130.10.10">
    <property type="entry name" value="YVTN repeat-like/Quinoprotein amine dehydrogenase"/>
    <property type="match status" value="1"/>
</dbReference>
<evidence type="ECO:0000313" key="3">
    <source>
        <dbReference type="Proteomes" id="UP000023152"/>
    </source>
</evidence>
<evidence type="ECO:0000313" key="2">
    <source>
        <dbReference type="EMBL" id="ETO08792.1"/>
    </source>
</evidence>
<keyword evidence="1" id="KW-1133">Transmembrane helix</keyword>
<dbReference type="Proteomes" id="UP000023152">
    <property type="component" value="Unassembled WGS sequence"/>
</dbReference>
<feature type="transmembrane region" description="Helical" evidence="1">
    <location>
        <begin position="21"/>
        <end position="38"/>
    </location>
</feature>
<feature type="transmembrane region" description="Helical" evidence="1">
    <location>
        <begin position="149"/>
        <end position="165"/>
    </location>
</feature>
<organism evidence="2 3">
    <name type="scientific">Reticulomyxa filosa</name>
    <dbReference type="NCBI Taxonomy" id="46433"/>
    <lineage>
        <taxon>Eukaryota</taxon>
        <taxon>Sar</taxon>
        <taxon>Rhizaria</taxon>
        <taxon>Retaria</taxon>
        <taxon>Foraminifera</taxon>
        <taxon>Monothalamids</taxon>
        <taxon>Reticulomyxidae</taxon>
        <taxon>Reticulomyxa</taxon>
    </lineage>
</organism>